<protein>
    <submittedName>
        <fullName evidence="3">Uncharacterized protein</fullName>
    </submittedName>
</protein>
<organism evidence="3 4">
    <name type="scientific">Salinirubellus salinus</name>
    <dbReference type="NCBI Taxonomy" id="1364945"/>
    <lineage>
        <taxon>Archaea</taxon>
        <taxon>Methanobacteriati</taxon>
        <taxon>Methanobacteriota</taxon>
        <taxon>Stenosarchaea group</taxon>
        <taxon>Halobacteria</taxon>
        <taxon>Halobacteriales</taxon>
        <taxon>Natronomonadaceae</taxon>
        <taxon>Salinirubellus</taxon>
    </lineage>
</organism>
<sequence length="209" mass="20557">MSTDEPVGEVGPERTRADGGGGVRTGAGGTVTDDESVAAGASRPSLRTAGWVLATFAVVGVGYGLAANFTIGFLIETFVDPGANPLDNTLVGIVLVLAVVNTMLLGPVLAAVAGLSVGRSYPDRGVLVAGLSGVSSTLGFYVLAALALFLTFGVLSQYAPAAASDAAAGSSSSSGPFAVADLRPTLVEVGIPTGLVGAVTGYVGSRLAE</sequence>
<proteinExistence type="predicted"/>
<keyword evidence="2" id="KW-0812">Transmembrane</keyword>
<dbReference type="AlphaFoldDB" id="A0A9E7R5B6"/>
<evidence type="ECO:0000313" key="3">
    <source>
        <dbReference type="EMBL" id="UWM55887.1"/>
    </source>
</evidence>
<gene>
    <name evidence="3" type="ORF">N0B31_06280</name>
</gene>
<keyword evidence="2" id="KW-0472">Membrane</keyword>
<dbReference type="Proteomes" id="UP001057580">
    <property type="component" value="Chromosome"/>
</dbReference>
<name>A0A9E7R5B6_9EURY</name>
<feature type="transmembrane region" description="Helical" evidence="2">
    <location>
        <begin position="90"/>
        <end position="115"/>
    </location>
</feature>
<dbReference type="GeneID" id="74942012"/>
<dbReference type="EMBL" id="CP104003">
    <property type="protein sequence ID" value="UWM55887.1"/>
    <property type="molecule type" value="Genomic_DNA"/>
</dbReference>
<keyword evidence="2" id="KW-1133">Transmembrane helix</keyword>
<dbReference type="KEGG" id="ssai:N0B31_06280"/>
<evidence type="ECO:0000256" key="2">
    <source>
        <dbReference type="SAM" id="Phobius"/>
    </source>
</evidence>
<evidence type="ECO:0000313" key="4">
    <source>
        <dbReference type="Proteomes" id="UP001057580"/>
    </source>
</evidence>
<feature type="region of interest" description="Disordered" evidence="1">
    <location>
        <begin position="1"/>
        <end position="38"/>
    </location>
</feature>
<feature type="transmembrane region" description="Helical" evidence="2">
    <location>
        <begin position="51"/>
        <end position="75"/>
    </location>
</feature>
<accession>A0A9E7R5B6</accession>
<dbReference type="RefSeq" id="WP_260594998.1">
    <property type="nucleotide sequence ID" value="NZ_CP104003.1"/>
</dbReference>
<reference evidence="3" key="1">
    <citation type="submission" date="2022-09" db="EMBL/GenBank/DDBJ databases">
        <title>Diverse halophilic archaea isolated from saline environments.</title>
        <authorList>
            <person name="Cui H.-L."/>
        </authorList>
    </citation>
    <scope>NUCLEOTIDE SEQUENCE</scope>
    <source>
        <strain evidence="3">ZS-35-S2</strain>
    </source>
</reference>
<feature type="transmembrane region" description="Helical" evidence="2">
    <location>
        <begin position="127"/>
        <end position="155"/>
    </location>
</feature>
<keyword evidence="4" id="KW-1185">Reference proteome</keyword>
<evidence type="ECO:0000256" key="1">
    <source>
        <dbReference type="SAM" id="MobiDB-lite"/>
    </source>
</evidence>
<feature type="compositionally biased region" description="Gly residues" evidence="1">
    <location>
        <begin position="18"/>
        <end position="29"/>
    </location>
</feature>